<dbReference type="InterPro" id="IPR000551">
    <property type="entry name" value="MerR-type_HTH_dom"/>
</dbReference>
<dbReference type="PROSITE" id="PS50937">
    <property type="entry name" value="HTH_MERR_2"/>
    <property type="match status" value="1"/>
</dbReference>
<evidence type="ECO:0000259" key="2">
    <source>
        <dbReference type="PROSITE" id="PS50937"/>
    </source>
</evidence>
<comment type="caution">
    <text evidence="3">The sequence shown here is derived from an EMBL/GenBank/DDBJ whole genome shotgun (WGS) entry which is preliminary data.</text>
</comment>
<evidence type="ECO:0000313" key="4">
    <source>
        <dbReference type="Proteomes" id="UP001431784"/>
    </source>
</evidence>
<dbReference type="Gene3D" id="1.10.1660.10">
    <property type="match status" value="1"/>
</dbReference>
<keyword evidence="4" id="KW-1185">Reference proteome</keyword>
<organism evidence="3 4">
    <name type="scientific">Roseinatronobacter alkalisoli</name>
    <dbReference type="NCBI Taxonomy" id="3028235"/>
    <lineage>
        <taxon>Bacteria</taxon>
        <taxon>Pseudomonadati</taxon>
        <taxon>Pseudomonadota</taxon>
        <taxon>Alphaproteobacteria</taxon>
        <taxon>Rhodobacterales</taxon>
        <taxon>Paracoccaceae</taxon>
        <taxon>Roseinatronobacter</taxon>
    </lineage>
</organism>
<evidence type="ECO:0000313" key="3">
    <source>
        <dbReference type="EMBL" id="MDD7971477.1"/>
    </source>
</evidence>
<feature type="compositionally biased region" description="Low complexity" evidence="1">
    <location>
        <begin position="190"/>
        <end position="208"/>
    </location>
</feature>
<dbReference type="SUPFAM" id="SSF46955">
    <property type="entry name" value="Putative DNA-binding domain"/>
    <property type="match status" value="1"/>
</dbReference>
<proteinExistence type="predicted"/>
<protein>
    <submittedName>
        <fullName evidence="3">MerR family transcriptional regulator</fullName>
    </submittedName>
</protein>
<evidence type="ECO:0000256" key="1">
    <source>
        <dbReference type="SAM" id="MobiDB-lite"/>
    </source>
</evidence>
<feature type="compositionally biased region" description="Pro residues" evidence="1">
    <location>
        <begin position="140"/>
        <end position="164"/>
    </location>
</feature>
<sequence>MRKAPEAFRTISETAEALETPAHVLRFWESRFSQVKPVKRAGGRRYYRRADIDLLAGIKELLHGQGMTIRGVQKLLQEKGARHVAALAPVMDKTLGEDERADAEPMPAAPAAAPAPVSPPVATPTPSTAPAPVSPSTATPRPPAPVSPPVAPPTPNAPQTPPSPQRTRVEPANLTAPVAPQRPPEPVQQPPATAAEPPSPESVAPLAAQKAPQPDDPHLPGAGTTAASAETKATTTATTAVRLAHDIRRRLPVAAPDAARITPLLTRLEGLLARMAAKAEQDQPPR</sequence>
<dbReference type="InterPro" id="IPR009061">
    <property type="entry name" value="DNA-bd_dom_put_sf"/>
</dbReference>
<feature type="compositionally biased region" description="Pro residues" evidence="1">
    <location>
        <begin position="116"/>
        <end position="133"/>
    </location>
</feature>
<feature type="compositionally biased region" description="Pro residues" evidence="1">
    <location>
        <begin position="180"/>
        <end position="189"/>
    </location>
</feature>
<dbReference type="RefSeq" id="WP_274352156.1">
    <property type="nucleotide sequence ID" value="NZ_JAQZSM010000007.1"/>
</dbReference>
<dbReference type="Pfam" id="PF13411">
    <property type="entry name" value="MerR_1"/>
    <property type="match status" value="1"/>
</dbReference>
<feature type="compositionally biased region" description="Low complexity" evidence="1">
    <location>
        <begin position="222"/>
        <end position="237"/>
    </location>
</feature>
<dbReference type="EMBL" id="JAQZSM010000007">
    <property type="protein sequence ID" value="MDD7971477.1"/>
    <property type="molecule type" value="Genomic_DNA"/>
</dbReference>
<dbReference type="SMART" id="SM00422">
    <property type="entry name" value="HTH_MERR"/>
    <property type="match status" value="1"/>
</dbReference>
<accession>A0ABT5TBB6</accession>
<dbReference type="Proteomes" id="UP001431784">
    <property type="component" value="Unassembled WGS sequence"/>
</dbReference>
<gene>
    <name evidence="3" type="ORF">PUT78_10210</name>
</gene>
<name>A0ABT5TBB6_9RHOB</name>
<feature type="region of interest" description="Disordered" evidence="1">
    <location>
        <begin position="90"/>
        <end position="237"/>
    </location>
</feature>
<feature type="domain" description="HTH merR-type" evidence="2">
    <location>
        <begin position="10"/>
        <end position="78"/>
    </location>
</feature>
<reference evidence="3" key="1">
    <citation type="submission" date="2023-02" db="EMBL/GenBank/DDBJ databases">
        <title>Description of Roseinatronobacter alkalisoli sp. nov., an alkaliphilic bacerium isolated from soda soil.</title>
        <authorList>
            <person name="Wei W."/>
        </authorList>
    </citation>
    <scope>NUCLEOTIDE SEQUENCE</scope>
    <source>
        <strain evidence="3">HJB301</strain>
    </source>
</reference>